<protein>
    <submittedName>
        <fullName evidence="1">3-deoxy-manno-octulosonate cytidylyltransferase</fullName>
    </submittedName>
</protein>
<name>A0A3L6DL76_MAIZE</name>
<keyword evidence="1" id="KW-0548">Nucleotidyltransferase</keyword>
<dbReference type="Proteomes" id="UP000251960">
    <property type="component" value="Chromosome 8"/>
</dbReference>
<dbReference type="GO" id="GO:0016779">
    <property type="term" value="F:nucleotidyltransferase activity"/>
    <property type="evidence" value="ECO:0007669"/>
    <property type="project" value="UniProtKB-KW"/>
</dbReference>
<comment type="caution">
    <text evidence="1">The sequence shown here is derived from an EMBL/GenBank/DDBJ whole genome shotgun (WGS) entry which is preliminary data.</text>
</comment>
<dbReference type="Gene3D" id="3.90.550.10">
    <property type="entry name" value="Spore Coat Polysaccharide Biosynthesis Protein SpsA, Chain A"/>
    <property type="match status" value="1"/>
</dbReference>
<organism evidence="1">
    <name type="scientific">Zea mays</name>
    <name type="common">Maize</name>
    <dbReference type="NCBI Taxonomy" id="4577"/>
    <lineage>
        <taxon>Eukaryota</taxon>
        <taxon>Viridiplantae</taxon>
        <taxon>Streptophyta</taxon>
        <taxon>Embryophyta</taxon>
        <taxon>Tracheophyta</taxon>
        <taxon>Spermatophyta</taxon>
        <taxon>Magnoliopsida</taxon>
        <taxon>Liliopsida</taxon>
        <taxon>Poales</taxon>
        <taxon>Poaceae</taxon>
        <taxon>PACMAD clade</taxon>
        <taxon>Panicoideae</taxon>
        <taxon>Andropogonodae</taxon>
        <taxon>Andropogoneae</taxon>
        <taxon>Tripsacinae</taxon>
        <taxon>Zea</taxon>
    </lineage>
</organism>
<accession>A0A3L6DL76</accession>
<proteinExistence type="predicted"/>
<keyword evidence="1" id="KW-0808">Transferase</keyword>
<sequence>MSSLTSRPVSLLRCLRGSLKGFHSRFLKIYLELPPIVQPLQMEEDLEQLKVLENSYRMKVIKVEQNARGVDAPESQTVYFPDDYFVYSCSLSLPSLTRLPTCFTRVPLCFGGGRTDPEFDKWLQPHRRQQQRTMIEEDMEILCHGDKGEFTVANLTYRFNQEVQLCLLHHPPSASDAEMKWSVEKLQIPPNMKINLYSFKTDAVVIIGERFLC</sequence>
<dbReference type="AlphaFoldDB" id="A0A3L6DL76"/>
<dbReference type="PANTHER" id="PTHR42866:SF2">
    <property type="entry name" value="3-DEOXY-MANNO-OCTULOSONATE CYTIDYLYLTRANSFERASE, MITOCHONDRIAL"/>
    <property type="match status" value="1"/>
</dbReference>
<gene>
    <name evidence="1" type="primary">KDSB_2</name>
    <name evidence="1" type="ORF">Zm00014a_015430</name>
</gene>
<dbReference type="PANTHER" id="PTHR42866">
    <property type="entry name" value="3-DEOXY-MANNO-OCTULOSONATE CYTIDYLYLTRANSFERASE"/>
    <property type="match status" value="1"/>
</dbReference>
<evidence type="ECO:0000313" key="1">
    <source>
        <dbReference type="EMBL" id="PWZ09008.1"/>
    </source>
</evidence>
<reference evidence="1" key="1">
    <citation type="journal article" date="2018" name="Nat. Genet.">
        <title>Extensive intraspecific gene order and gene structural variations between Mo17 and other maize genomes.</title>
        <authorList>
            <person name="Sun S."/>
            <person name="Zhou Y."/>
            <person name="Chen J."/>
            <person name="Shi J."/>
            <person name="Zhao H."/>
            <person name="Zhao H."/>
            <person name="Song W."/>
            <person name="Zhang M."/>
            <person name="Cui Y."/>
            <person name="Dong X."/>
            <person name="Liu H."/>
            <person name="Ma X."/>
            <person name="Jiao Y."/>
            <person name="Wang B."/>
            <person name="Wei X."/>
            <person name="Stein J.C."/>
            <person name="Glaubitz J.C."/>
            <person name="Lu F."/>
            <person name="Yu G."/>
            <person name="Liang C."/>
            <person name="Fengler K."/>
            <person name="Li B."/>
            <person name="Rafalski A."/>
            <person name="Schnable P.S."/>
            <person name="Ware D.H."/>
            <person name="Buckler E.S."/>
            <person name="Lai J."/>
        </authorList>
    </citation>
    <scope>NUCLEOTIDE SEQUENCE [LARGE SCALE GENOMIC DNA]</scope>
    <source>
        <tissue evidence="1">Seedling</tissue>
    </source>
</reference>
<dbReference type="InterPro" id="IPR029044">
    <property type="entry name" value="Nucleotide-diphossugar_trans"/>
</dbReference>
<dbReference type="EMBL" id="NCVQ01000009">
    <property type="protein sequence ID" value="PWZ09008.1"/>
    <property type="molecule type" value="Genomic_DNA"/>
</dbReference>
<dbReference type="ExpressionAtlas" id="A0A3L6DL76">
    <property type="expression patterns" value="baseline"/>
</dbReference>